<accession>A0A6A4J169</accession>
<name>A0A6A4J169_APOLU</name>
<gene>
    <name evidence="2" type="ORF">GE061_008022</name>
</gene>
<organism evidence="2 3">
    <name type="scientific">Apolygus lucorum</name>
    <name type="common">Small green plant bug</name>
    <name type="synonym">Lygocoris lucorum</name>
    <dbReference type="NCBI Taxonomy" id="248454"/>
    <lineage>
        <taxon>Eukaryota</taxon>
        <taxon>Metazoa</taxon>
        <taxon>Ecdysozoa</taxon>
        <taxon>Arthropoda</taxon>
        <taxon>Hexapoda</taxon>
        <taxon>Insecta</taxon>
        <taxon>Pterygota</taxon>
        <taxon>Neoptera</taxon>
        <taxon>Paraneoptera</taxon>
        <taxon>Hemiptera</taxon>
        <taxon>Heteroptera</taxon>
        <taxon>Panheteroptera</taxon>
        <taxon>Cimicomorpha</taxon>
        <taxon>Miridae</taxon>
        <taxon>Mirini</taxon>
        <taxon>Apolygus</taxon>
    </lineage>
</organism>
<sequence length="487" mass="54114">MEGRWPSIRSFEEPPYPETSVTRVSMSPEEVEALVMVDAKNKFLLESHTPPIVWARHQHGFRIEDMTSKQYLDVNNIIMKYMPSDPLLKTIESPEAVDLYSSTLMTWYPKTQSLVALKEGSKEVIGVLVGRLVVEDNWFKLLSEIEFVTKKDKYAYLKQGPNKDATGPTKATKAMKAGKQRKSMKRGSRVAAKRQSKAGGGRKSMGAKGGGQRKSMGAKGGGQRKSMGAKSGGQRKSMGAKGGQRKSMGAKGGQRKSMGAKGGQRKSMGAKGGQRKSMGGKGGQRKSMGGKSVGSQKKSMVGKGRAERKLKGDTKVPRPEDIIPEEVFPIVQAEIFDDDQVVFSNDELQYVQTFKRKLAERFKVWMLLTQKMYYRVYLVAVSSRYERFDIEGALFASLRNMCFAFNINAVAGILTKYSAQNAFYNNGGLMVYEILYKHYPKFEPSDPRSYDRSVAVMFMELPPPPPPVPAEPAPPAPEIKPKKTKDK</sequence>
<proteinExistence type="predicted"/>
<evidence type="ECO:0000313" key="3">
    <source>
        <dbReference type="Proteomes" id="UP000466442"/>
    </source>
</evidence>
<feature type="region of interest" description="Disordered" evidence="1">
    <location>
        <begin position="465"/>
        <end position="487"/>
    </location>
</feature>
<evidence type="ECO:0000313" key="2">
    <source>
        <dbReference type="EMBL" id="KAF6198274.1"/>
    </source>
</evidence>
<feature type="region of interest" description="Disordered" evidence="1">
    <location>
        <begin position="1"/>
        <end position="21"/>
    </location>
</feature>
<dbReference type="OrthoDB" id="6588672at2759"/>
<dbReference type="EMBL" id="WIXP02000016">
    <property type="protein sequence ID" value="KAF6198274.1"/>
    <property type="molecule type" value="Genomic_DNA"/>
</dbReference>
<feature type="region of interest" description="Disordered" evidence="1">
    <location>
        <begin position="158"/>
        <end position="318"/>
    </location>
</feature>
<protein>
    <submittedName>
        <fullName evidence="2">Uncharacterized protein</fullName>
    </submittedName>
</protein>
<evidence type="ECO:0000256" key="1">
    <source>
        <dbReference type="SAM" id="MobiDB-lite"/>
    </source>
</evidence>
<feature type="compositionally biased region" description="Basic residues" evidence="1">
    <location>
        <begin position="176"/>
        <end position="196"/>
    </location>
</feature>
<feature type="compositionally biased region" description="Gly residues" evidence="1">
    <location>
        <begin position="198"/>
        <end position="223"/>
    </location>
</feature>
<reference evidence="2" key="1">
    <citation type="journal article" date="2021" name="Mol. Ecol. Resour.">
        <title>Apolygus lucorum genome provides insights into omnivorousness and mesophyll feeding.</title>
        <authorList>
            <person name="Liu Y."/>
            <person name="Liu H."/>
            <person name="Wang H."/>
            <person name="Huang T."/>
            <person name="Liu B."/>
            <person name="Yang B."/>
            <person name="Yin L."/>
            <person name="Li B."/>
            <person name="Zhang Y."/>
            <person name="Zhang S."/>
            <person name="Jiang F."/>
            <person name="Zhang X."/>
            <person name="Ren Y."/>
            <person name="Wang B."/>
            <person name="Wang S."/>
            <person name="Lu Y."/>
            <person name="Wu K."/>
            <person name="Fan W."/>
            <person name="Wang G."/>
        </authorList>
    </citation>
    <scope>NUCLEOTIDE SEQUENCE</scope>
    <source>
        <strain evidence="2">12Hb</strain>
    </source>
</reference>
<feature type="compositionally biased region" description="Basic and acidic residues" evidence="1">
    <location>
        <begin position="304"/>
        <end position="318"/>
    </location>
</feature>
<feature type="compositionally biased region" description="Pro residues" evidence="1">
    <location>
        <begin position="465"/>
        <end position="478"/>
    </location>
</feature>
<dbReference type="Gene3D" id="3.40.630.30">
    <property type="match status" value="2"/>
</dbReference>
<dbReference type="Proteomes" id="UP000466442">
    <property type="component" value="Linkage Group LG16"/>
</dbReference>
<comment type="caution">
    <text evidence="2">The sequence shown here is derived from an EMBL/GenBank/DDBJ whole genome shotgun (WGS) entry which is preliminary data.</text>
</comment>
<dbReference type="AlphaFoldDB" id="A0A6A4J169"/>
<keyword evidence="3" id="KW-1185">Reference proteome</keyword>